<dbReference type="Gene3D" id="1.10.443.10">
    <property type="entry name" value="Intergrase catalytic core"/>
    <property type="match status" value="1"/>
</dbReference>
<dbReference type="InterPro" id="IPR002104">
    <property type="entry name" value="Integrase_catalytic"/>
</dbReference>
<evidence type="ECO:0000259" key="2">
    <source>
        <dbReference type="PROSITE" id="PS51898"/>
    </source>
</evidence>
<accession>A0A2V1GT50</accession>
<dbReference type="CDD" id="cd00397">
    <property type="entry name" value="DNA_BRE_C"/>
    <property type="match status" value="1"/>
</dbReference>
<feature type="domain" description="Tyr recombinase" evidence="2">
    <location>
        <begin position="222"/>
        <end position="479"/>
    </location>
</feature>
<dbReference type="GO" id="GO:0015074">
    <property type="term" value="P:DNA integration"/>
    <property type="evidence" value="ECO:0007669"/>
    <property type="project" value="InterPro"/>
</dbReference>
<sequence length="493" mass="56885">MKIAPIARNHVVVRQRTAGKHSTVIPVLYLGTSAGYHVMWALVDYFVRYSANSDAWKRNVARAVGLFYDYDKARNRKVHSSKILLREFVQDFCFGTIDPESHLDTTGLYWAPSGLRVAKRISAALENFIIWLEFEKDQHSGLLDYISKCREGEKITLRELHAGYSIAKFSMLEHLKDPRNIARRLLSKKTRFGYQFGDDPSSSLIAGNDYKCFPTELISPILEHGFIKNEYASNIFEREDITAKMIFLLLVHTGLRKGEPLHLWVSDVIIPFDSHCRVTLRHPSFAPTKIAGEQYDRRTYLLQRKLRPRNDNYNNKNYKVGWKQLDVDRKEFSAEAFWLHESSQAIFAKLYSIYLNYYRAPLLERYKKNHGTDHPFLFVAAGINRTTGESFEGAPLSLAALEKAYDKALDRTQKKLNIKIPRGRSSNMNLHCLRHHYAKAMMMSGVTDKVIQKCLHHRTINSQQAYKTLSSEKIRAMLSEFTITATLPENINI</sequence>
<protein>
    <recommendedName>
        <fullName evidence="2">Tyr recombinase domain-containing protein</fullName>
    </recommendedName>
</protein>
<dbReference type="RefSeq" id="WP_116688150.1">
    <property type="nucleotide sequence ID" value="NZ_CAWNYD010000007.1"/>
</dbReference>
<dbReference type="AlphaFoldDB" id="A0A2V1GT50"/>
<reference evidence="3 4" key="1">
    <citation type="submission" date="2018-04" db="EMBL/GenBank/DDBJ databases">
        <title>Thalassorhabdus spongiae gen. nov., sp. nov., isolated from a marine sponge in South-West Iceland.</title>
        <authorList>
            <person name="Knobloch S."/>
            <person name="Daussin A."/>
            <person name="Johannsson R."/>
            <person name="Marteinsson V.T."/>
        </authorList>
    </citation>
    <scope>NUCLEOTIDE SEQUENCE [LARGE SCALE GENOMIC DNA]</scope>
    <source>
        <strain evidence="3 4">Hp12</strain>
    </source>
</reference>
<dbReference type="GO" id="GO:0003677">
    <property type="term" value="F:DNA binding"/>
    <property type="evidence" value="ECO:0007669"/>
    <property type="project" value="InterPro"/>
</dbReference>
<evidence type="ECO:0000313" key="4">
    <source>
        <dbReference type="Proteomes" id="UP000244906"/>
    </source>
</evidence>
<comment type="caution">
    <text evidence="3">The sequence shown here is derived from an EMBL/GenBank/DDBJ whole genome shotgun (WGS) entry which is preliminary data.</text>
</comment>
<dbReference type="InterPro" id="IPR013762">
    <property type="entry name" value="Integrase-like_cat_sf"/>
</dbReference>
<dbReference type="Pfam" id="PF00589">
    <property type="entry name" value="Phage_integrase"/>
    <property type="match status" value="1"/>
</dbReference>
<dbReference type="InterPro" id="IPR011010">
    <property type="entry name" value="DNA_brk_join_enz"/>
</dbReference>
<dbReference type="PROSITE" id="PS51898">
    <property type="entry name" value="TYR_RECOMBINASE"/>
    <property type="match status" value="1"/>
</dbReference>
<dbReference type="SUPFAM" id="SSF56349">
    <property type="entry name" value="DNA breaking-rejoining enzymes"/>
    <property type="match status" value="1"/>
</dbReference>
<dbReference type="EMBL" id="QDDL01000007">
    <property type="protein sequence ID" value="PVZ66787.1"/>
    <property type="molecule type" value="Genomic_DNA"/>
</dbReference>
<dbReference type="GO" id="GO:0006310">
    <property type="term" value="P:DNA recombination"/>
    <property type="evidence" value="ECO:0007669"/>
    <property type="project" value="UniProtKB-KW"/>
</dbReference>
<name>A0A2V1GT50_9GAMM</name>
<organism evidence="3 4">
    <name type="scientific">Pelagibaculum spongiae</name>
    <dbReference type="NCBI Taxonomy" id="2080658"/>
    <lineage>
        <taxon>Bacteria</taxon>
        <taxon>Pseudomonadati</taxon>
        <taxon>Pseudomonadota</taxon>
        <taxon>Gammaproteobacteria</taxon>
        <taxon>Oceanospirillales</taxon>
        <taxon>Pelagibaculum</taxon>
    </lineage>
</organism>
<evidence type="ECO:0000256" key="1">
    <source>
        <dbReference type="ARBA" id="ARBA00023172"/>
    </source>
</evidence>
<gene>
    <name evidence="3" type="ORF">DC094_16125</name>
</gene>
<keyword evidence="1" id="KW-0233">DNA recombination</keyword>
<keyword evidence="4" id="KW-1185">Reference proteome</keyword>
<dbReference type="OrthoDB" id="2078692at2"/>
<dbReference type="Proteomes" id="UP000244906">
    <property type="component" value="Unassembled WGS sequence"/>
</dbReference>
<proteinExistence type="predicted"/>
<evidence type="ECO:0000313" key="3">
    <source>
        <dbReference type="EMBL" id="PVZ66787.1"/>
    </source>
</evidence>